<gene>
    <name evidence="2" type="ORF">G7Y89_g13329</name>
</gene>
<dbReference type="OrthoDB" id="3560112at2759"/>
<evidence type="ECO:0000313" key="3">
    <source>
        <dbReference type="Proteomes" id="UP000566819"/>
    </source>
</evidence>
<dbReference type="EMBL" id="JAAMPI010001539">
    <property type="protein sequence ID" value="KAF4624840.1"/>
    <property type="molecule type" value="Genomic_DNA"/>
</dbReference>
<dbReference type="InterPro" id="IPR057684">
    <property type="entry name" value="DUF7924"/>
</dbReference>
<evidence type="ECO:0000313" key="2">
    <source>
        <dbReference type="EMBL" id="KAF4624840.1"/>
    </source>
</evidence>
<organism evidence="2 3">
    <name type="scientific">Cudoniella acicularis</name>
    <dbReference type="NCBI Taxonomy" id="354080"/>
    <lineage>
        <taxon>Eukaryota</taxon>
        <taxon>Fungi</taxon>
        <taxon>Dikarya</taxon>
        <taxon>Ascomycota</taxon>
        <taxon>Pezizomycotina</taxon>
        <taxon>Leotiomycetes</taxon>
        <taxon>Helotiales</taxon>
        <taxon>Tricladiaceae</taxon>
        <taxon>Cudoniella</taxon>
    </lineage>
</organism>
<name>A0A8H4VYD1_9HELO</name>
<dbReference type="AlphaFoldDB" id="A0A8H4VYD1"/>
<comment type="caution">
    <text evidence="2">The sequence shown here is derived from an EMBL/GenBank/DDBJ whole genome shotgun (WGS) entry which is preliminary data.</text>
</comment>
<keyword evidence="3" id="KW-1185">Reference proteome</keyword>
<proteinExistence type="predicted"/>
<dbReference type="PANTHER" id="PTHR42470">
    <property type="entry name" value="VAST DOMAIN-CONTAINING PROTEIN"/>
    <property type="match status" value="1"/>
</dbReference>
<reference evidence="2 3" key="1">
    <citation type="submission" date="2020-03" db="EMBL/GenBank/DDBJ databases">
        <title>Draft Genome Sequence of Cudoniella acicularis.</title>
        <authorList>
            <person name="Buettner E."/>
            <person name="Kellner H."/>
        </authorList>
    </citation>
    <scope>NUCLEOTIDE SEQUENCE [LARGE SCALE GENOMIC DNA]</scope>
    <source>
        <strain evidence="2 3">DSM 108380</strain>
    </source>
</reference>
<dbReference type="Pfam" id="PF25545">
    <property type="entry name" value="DUF7924"/>
    <property type="match status" value="1"/>
</dbReference>
<dbReference type="PANTHER" id="PTHR42470:SF1">
    <property type="entry name" value="VAST DOMAIN-CONTAINING PROTEIN"/>
    <property type="match status" value="1"/>
</dbReference>
<evidence type="ECO:0000259" key="1">
    <source>
        <dbReference type="Pfam" id="PF25545"/>
    </source>
</evidence>
<sequence length="477" mass="53927">MGFAAKRSYAEYYFDIGSHRSVLDYPSPTSTPPISNPPSFRLSQTRSFHSRSCVTNWKYEEKGRASQADEQFHTSRRVESPLPLLRRSASLPTLHKLRSLPLVAPLTRQNLLFTDCAEGVMDPRLVGAPATPQKSASSISQICDTPSQASIASGSTDVSAKLEFINIFGHETSNSILQELPDFKAKVLSIVSGERLSAMKPQSAKKFRSDFNDVKSRNEATFHERIIPHIIKSGRTVSEGDNAEDIYREFREDGLDRNVDAEFSSGSVPIPPSHTFEKNLEQLFGVKNPKPDYTFGFNPSIFTKDEQLLLQRYDTSYALSKGILSPFFIMEWKGSRGTMQDCSVQARRGGAAIVNARRQIHASTILEYDYFAPDLTTIAFSCAMTSEIAYVAVHWCQRIEDNDCWYMAVVRRFFLAEDNDIQTLRLSLHNIVDWGLSDRRKSIKEELIVLDERWQRAKAQDLEAQEQGSVSKRRRKG</sequence>
<feature type="domain" description="DUF7924" evidence="1">
    <location>
        <begin position="207"/>
        <end position="446"/>
    </location>
</feature>
<protein>
    <recommendedName>
        <fullName evidence="1">DUF7924 domain-containing protein</fullName>
    </recommendedName>
</protein>
<accession>A0A8H4VYD1</accession>
<dbReference type="Proteomes" id="UP000566819">
    <property type="component" value="Unassembled WGS sequence"/>
</dbReference>